<reference evidence="2" key="1">
    <citation type="submission" date="2023-07" db="EMBL/GenBank/DDBJ databases">
        <title>Sorghum-associated microbial communities from plants grown in Nebraska, USA.</title>
        <authorList>
            <person name="Schachtman D."/>
        </authorList>
    </citation>
    <scope>NUCLEOTIDE SEQUENCE</scope>
    <source>
        <strain evidence="2">1457</strain>
    </source>
</reference>
<gene>
    <name evidence="2" type="ORF">J2W61_004618</name>
</gene>
<evidence type="ECO:0000313" key="3">
    <source>
        <dbReference type="Proteomes" id="UP001265315"/>
    </source>
</evidence>
<dbReference type="RefSeq" id="WP_236773436.1">
    <property type="nucleotide sequence ID" value="NZ_JAGIPM010000007.1"/>
</dbReference>
<keyword evidence="2" id="KW-0456">Lyase</keyword>
<dbReference type="AlphaFoldDB" id="A0AAW8M021"/>
<dbReference type="EMBL" id="JAVDSW010000006">
    <property type="protein sequence ID" value="MDR6704743.1"/>
    <property type="molecule type" value="Genomic_DNA"/>
</dbReference>
<dbReference type="PANTHER" id="PTHR12110:SF41">
    <property type="entry name" value="INOSOSE DEHYDRATASE"/>
    <property type="match status" value="1"/>
</dbReference>
<dbReference type="Proteomes" id="UP001265315">
    <property type="component" value="Unassembled WGS sequence"/>
</dbReference>
<accession>A0AAW8M021</accession>
<dbReference type="InterPro" id="IPR036237">
    <property type="entry name" value="Xyl_isomerase-like_sf"/>
</dbReference>
<dbReference type="GO" id="GO:0050114">
    <property type="term" value="F:myo-inosose-2 dehydratase activity"/>
    <property type="evidence" value="ECO:0007669"/>
    <property type="project" value="UniProtKB-EC"/>
</dbReference>
<dbReference type="NCBIfam" id="TIGR04379">
    <property type="entry name" value="myo_inos_iolE"/>
    <property type="match status" value="1"/>
</dbReference>
<name>A0AAW8M021_AGRTU</name>
<comment type="caution">
    <text evidence="2">The sequence shown here is derived from an EMBL/GenBank/DDBJ whole genome shotgun (WGS) entry which is preliminary data.</text>
</comment>
<dbReference type="SUPFAM" id="SSF51658">
    <property type="entry name" value="Xylose isomerase-like"/>
    <property type="match status" value="1"/>
</dbReference>
<proteinExistence type="predicted"/>
<protein>
    <submittedName>
        <fullName evidence="2">Inosose dehydratase</fullName>
        <ecNumber evidence="2">4.2.1.44</ecNumber>
    </submittedName>
</protein>
<organism evidence="2 3">
    <name type="scientific">Agrobacterium tumefaciens</name>
    <dbReference type="NCBI Taxonomy" id="358"/>
    <lineage>
        <taxon>Bacteria</taxon>
        <taxon>Pseudomonadati</taxon>
        <taxon>Pseudomonadota</taxon>
        <taxon>Alphaproteobacteria</taxon>
        <taxon>Hyphomicrobiales</taxon>
        <taxon>Rhizobiaceae</taxon>
        <taxon>Rhizobium/Agrobacterium group</taxon>
        <taxon>Agrobacterium</taxon>
        <taxon>Agrobacterium tumefaciens complex</taxon>
    </lineage>
</organism>
<evidence type="ECO:0000313" key="2">
    <source>
        <dbReference type="EMBL" id="MDR6704743.1"/>
    </source>
</evidence>
<dbReference type="Pfam" id="PF01261">
    <property type="entry name" value="AP_endonuc_2"/>
    <property type="match status" value="1"/>
</dbReference>
<dbReference type="Gene3D" id="3.20.20.150">
    <property type="entry name" value="Divalent-metal-dependent TIM barrel enzymes"/>
    <property type="match status" value="1"/>
</dbReference>
<dbReference type="InterPro" id="IPR013022">
    <property type="entry name" value="Xyl_isomerase-like_TIM-brl"/>
</dbReference>
<dbReference type="PANTHER" id="PTHR12110">
    <property type="entry name" value="HYDROXYPYRUVATE ISOMERASE"/>
    <property type="match status" value="1"/>
</dbReference>
<dbReference type="InterPro" id="IPR050312">
    <property type="entry name" value="IolE/XylAMocC-like"/>
</dbReference>
<sequence length="386" mass="42204">MHRQAPTPATLWRSHLLRSSPCRRNSRSAWVDMACGGDGARISLPPANRYSEKEVRLHSIEADVTSRRQAQKQERIFHGHNTTLPLSKARLAVSPLSWANDVLEDLGAEISLQTCLSEAASNGYAGIELGRKFPRDASVLRPLLENQGLALASGWHSGQLAERSVEDEIASVGDHAALLKAMGCSVLVYGEVAMMTPGAPFDAPMSRRLVMPTADRAAYSARLTDFGKRLFDAYGLKLAYHHHLMMVAETFEEVSAVIGKAGPEAGLLLDTGHAAAAGFDYAKLIKRFGDRIVHIHLKDIRMAVHDDVRSKDLSFNDGVRNGLFTVPGDGVVDFDPVVRFVKDSAYTGWLVIEAEQDPANAPPKEYTAKAFEFIQMKFRGSPVEAG</sequence>
<evidence type="ECO:0000259" key="1">
    <source>
        <dbReference type="Pfam" id="PF01261"/>
    </source>
</evidence>
<feature type="domain" description="Xylose isomerase-like TIM barrel" evidence="1">
    <location>
        <begin position="117"/>
        <end position="374"/>
    </location>
</feature>
<dbReference type="InterPro" id="IPR030823">
    <property type="entry name" value="IolE/MocC"/>
</dbReference>
<dbReference type="EC" id="4.2.1.44" evidence="2"/>